<dbReference type="EMBL" id="ACFC01000002">
    <property type="protein sequence ID" value="EEE08713.1"/>
    <property type="molecule type" value="Genomic_DNA"/>
</dbReference>
<evidence type="ECO:0000313" key="3">
    <source>
        <dbReference type="Proteomes" id="UP000004535"/>
    </source>
</evidence>
<protein>
    <submittedName>
        <fullName evidence="2">Uncharacterized protein</fullName>
    </submittedName>
</protein>
<dbReference type="Proteomes" id="UP000004535">
    <property type="component" value="Unassembled WGS sequence"/>
</dbReference>
<feature type="region of interest" description="Disordered" evidence="1">
    <location>
        <begin position="69"/>
        <end position="96"/>
    </location>
</feature>
<organism evidence="2 3">
    <name type="scientific">Burkholderia multivorans CGD2</name>
    <dbReference type="NCBI Taxonomy" id="513052"/>
    <lineage>
        <taxon>Bacteria</taxon>
        <taxon>Pseudomonadati</taxon>
        <taxon>Pseudomonadota</taxon>
        <taxon>Betaproteobacteria</taxon>
        <taxon>Burkholderiales</taxon>
        <taxon>Burkholderiaceae</taxon>
        <taxon>Burkholderia</taxon>
        <taxon>Burkholderia cepacia complex</taxon>
    </lineage>
</organism>
<evidence type="ECO:0000313" key="2">
    <source>
        <dbReference type="EMBL" id="EEE08713.1"/>
    </source>
</evidence>
<dbReference type="AlphaFoldDB" id="B9BL96"/>
<feature type="compositionally biased region" description="Basic and acidic residues" evidence="1">
    <location>
        <begin position="18"/>
        <end position="35"/>
    </location>
</feature>
<feature type="region of interest" description="Disordered" evidence="1">
    <location>
        <begin position="1"/>
        <end position="37"/>
    </location>
</feature>
<reference evidence="2 3" key="1">
    <citation type="journal article" date="2012" name="J. Bacteriol.">
        <title>Draft Genome Sequence Determination for Cystic Fibrosis and Chronic Granulomatous Disease Burkholderia multivorans Isolates.</title>
        <authorList>
            <person name="Varga J.J."/>
            <person name="Losada L."/>
            <person name="Zelazny A.M."/>
            <person name="Brinkac L."/>
            <person name="Harkins D."/>
            <person name="Radune D."/>
            <person name="Hostetler J."/>
            <person name="Sampaio E.P."/>
            <person name="Ronning C.M."/>
            <person name="Nierman W.C."/>
            <person name="Greenberg D.E."/>
            <person name="Holland S.M."/>
            <person name="Goldberg J.B."/>
        </authorList>
    </citation>
    <scope>NUCLEOTIDE SEQUENCE [LARGE SCALE GENOMIC DNA]</scope>
    <source>
        <strain evidence="2 3">CGD2</strain>
    </source>
</reference>
<sequence length="96" mass="10459">MPPAHQHQAARGPPAMPRARDAGARRSRDRGDLRRSARCAWRASGSPMLLSGYLMLLACPIRRTGGAAERVRPHGARPMTAMSEHIVEAGENRDHG</sequence>
<name>B9BL96_9BURK</name>
<proteinExistence type="predicted"/>
<gene>
    <name evidence="2" type="ORF">BURMUCGD2_5854</name>
</gene>
<evidence type="ECO:0000256" key="1">
    <source>
        <dbReference type="SAM" id="MobiDB-lite"/>
    </source>
</evidence>
<comment type="caution">
    <text evidence="2">The sequence shown here is derived from an EMBL/GenBank/DDBJ whole genome shotgun (WGS) entry which is preliminary data.</text>
</comment>
<accession>B9BL96</accession>
<feature type="compositionally biased region" description="Basic and acidic residues" evidence="1">
    <location>
        <begin position="85"/>
        <end position="96"/>
    </location>
</feature>